<dbReference type="RefSeq" id="WP_210460739.1">
    <property type="nucleotide sequence ID" value="NZ_CP072193.1"/>
</dbReference>
<dbReference type="GO" id="GO:0003824">
    <property type="term" value="F:catalytic activity"/>
    <property type="evidence" value="ECO:0007669"/>
    <property type="project" value="UniProtKB-ARBA"/>
</dbReference>
<dbReference type="Gene3D" id="3.90.226.10">
    <property type="entry name" value="2-enoyl-CoA Hydratase, Chain A, domain 1"/>
    <property type="match status" value="1"/>
</dbReference>
<sequence>MTSHSSTSGVVTALDADLLRVTLDRPARMNAVRIETLDAITDALESRAGDSAVRAAVLTGAGGAFCTGADLSTTTTNDRPTAATIDAANRTVAAIRAFPRPVVGAVNGPAAGVGVSLALACDLTVATKSSYFLVALTKVGLMPDGGATALVAASIGRARAMKMALLAERLPAREALTAGLIADVYSDDEFDSAVENLTCRLTNGPGDAFRWTKDAVNDATLTELDNAFARERNGQLELLASPDFEEGVTAFRKKRPAAFRRT</sequence>
<proteinExistence type="inferred from homology"/>
<dbReference type="EMBL" id="JAPWIS010000014">
    <property type="protein sequence ID" value="MCZ4586945.1"/>
    <property type="molecule type" value="Genomic_DNA"/>
</dbReference>
<evidence type="ECO:0000313" key="5">
    <source>
        <dbReference type="Proteomes" id="UP001231166"/>
    </source>
</evidence>
<name>A0AAX3Y7X2_RHOOP</name>
<dbReference type="InterPro" id="IPR014748">
    <property type="entry name" value="Enoyl-CoA_hydra_C"/>
</dbReference>
<reference evidence="2" key="1">
    <citation type="submission" date="2022-12" db="EMBL/GenBank/DDBJ databases">
        <authorList>
            <person name="Krivoruchko A.V."/>
            <person name="Elkin A."/>
        </authorList>
    </citation>
    <scope>NUCLEOTIDE SEQUENCE</scope>
    <source>
        <strain evidence="2">IEGM 249</strain>
    </source>
</reference>
<dbReference type="Proteomes" id="UP001066327">
    <property type="component" value="Unassembled WGS sequence"/>
</dbReference>
<dbReference type="PANTHER" id="PTHR43459">
    <property type="entry name" value="ENOYL-COA HYDRATASE"/>
    <property type="match status" value="1"/>
</dbReference>
<dbReference type="EMBL" id="CP130953">
    <property type="protein sequence ID" value="WLF44254.1"/>
    <property type="molecule type" value="Genomic_DNA"/>
</dbReference>
<dbReference type="SUPFAM" id="SSF52096">
    <property type="entry name" value="ClpP/crotonase"/>
    <property type="match status" value="1"/>
</dbReference>
<accession>A0AAX3Y7X2</accession>
<dbReference type="Gene3D" id="1.10.12.10">
    <property type="entry name" value="Lyase 2-enoyl-coa Hydratase, Chain A, domain 2"/>
    <property type="match status" value="1"/>
</dbReference>
<comment type="similarity">
    <text evidence="1">Belongs to the enoyl-CoA hydratase/isomerase family.</text>
</comment>
<dbReference type="Pfam" id="PF00378">
    <property type="entry name" value="ECH_1"/>
    <property type="match status" value="1"/>
</dbReference>
<evidence type="ECO:0000256" key="1">
    <source>
        <dbReference type="ARBA" id="ARBA00005254"/>
    </source>
</evidence>
<evidence type="ECO:0000313" key="3">
    <source>
        <dbReference type="EMBL" id="WLF44254.1"/>
    </source>
</evidence>
<keyword evidence="4" id="KW-1185">Reference proteome</keyword>
<gene>
    <name evidence="2" type="ORF">O4328_25215</name>
    <name evidence="3" type="ORF">Q5707_19915</name>
</gene>
<organism evidence="3 5">
    <name type="scientific">Rhodococcus opacus</name>
    <name type="common">Nocardia opaca</name>
    <dbReference type="NCBI Taxonomy" id="37919"/>
    <lineage>
        <taxon>Bacteria</taxon>
        <taxon>Bacillati</taxon>
        <taxon>Actinomycetota</taxon>
        <taxon>Actinomycetes</taxon>
        <taxon>Mycobacteriales</taxon>
        <taxon>Nocardiaceae</taxon>
        <taxon>Rhodococcus</taxon>
    </lineage>
</organism>
<evidence type="ECO:0000313" key="4">
    <source>
        <dbReference type="Proteomes" id="UP001066327"/>
    </source>
</evidence>
<dbReference type="InterPro" id="IPR029045">
    <property type="entry name" value="ClpP/crotonase-like_dom_sf"/>
</dbReference>
<reference evidence="3" key="2">
    <citation type="submission" date="2023-07" db="EMBL/GenBank/DDBJ databases">
        <title>Genomic analysis of Rhodococcus opacus VOC-14 with glycol ethers degradation activity.</title>
        <authorList>
            <person name="Narkevich D.A."/>
            <person name="Hlushen A.M."/>
            <person name="Akhremchuk A.E."/>
            <person name="Sikolenko M.A."/>
            <person name="Valentovich L.N."/>
        </authorList>
    </citation>
    <scope>NUCLEOTIDE SEQUENCE</scope>
    <source>
        <strain evidence="3">VOC-14</strain>
    </source>
</reference>
<dbReference type="AlphaFoldDB" id="A0AAX3Y7X2"/>
<evidence type="ECO:0000313" key="2">
    <source>
        <dbReference type="EMBL" id="MCZ4586945.1"/>
    </source>
</evidence>
<dbReference type="Proteomes" id="UP001231166">
    <property type="component" value="Chromosome"/>
</dbReference>
<protein>
    <submittedName>
        <fullName evidence="3">Enoyl-CoA hydratase</fullName>
    </submittedName>
</protein>
<dbReference type="InterPro" id="IPR001753">
    <property type="entry name" value="Enoyl-CoA_hydra/iso"/>
</dbReference>
<dbReference type="PANTHER" id="PTHR43459:SF1">
    <property type="entry name" value="EG:BACN32G11.4 PROTEIN"/>
    <property type="match status" value="1"/>
</dbReference>
<dbReference type="CDD" id="cd06558">
    <property type="entry name" value="crotonase-like"/>
    <property type="match status" value="1"/>
</dbReference>